<dbReference type="GO" id="GO:0003676">
    <property type="term" value="F:nucleic acid binding"/>
    <property type="evidence" value="ECO:0007669"/>
    <property type="project" value="InterPro"/>
</dbReference>
<proteinExistence type="predicted"/>
<dbReference type="SUPFAM" id="SSF53098">
    <property type="entry name" value="Ribonuclease H-like"/>
    <property type="match status" value="1"/>
</dbReference>
<protein>
    <submittedName>
        <fullName evidence="1">Uncharacterized protein</fullName>
    </submittedName>
</protein>
<evidence type="ECO:0000313" key="2">
    <source>
        <dbReference type="Proteomes" id="UP000499080"/>
    </source>
</evidence>
<accession>A0A4Y2HRQ7</accession>
<dbReference type="InterPro" id="IPR036397">
    <property type="entry name" value="RNaseH_sf"/>
</dbReference>
<gene>
    <name evidence="1" type="ORF">AVEN_127536_1</name>
</gene>
<reference evidence="1 2" key="1">
    <citation type="journal article" date="2019" name="Sci. Rep.">
        <title>Orb-weaving spider Araneus ventricosus genome elucidates the spidroin gene catalogue.</title>
        <authorList>
            <person name="Kono N."/>
            <person name="Nakamura H."/>
            <person name="Ohtoshi R."/>
            <person name="Moran D.A.P."/>
            <person name="Shinohara A."/>
            <person name="Yoshida Y."/>
            <person name="Fujiwara M."/>
            <person name="Mori M."/>
            <person name="Tomita M."/>
            <person name="Arakawa K."/>
        </authorList>
    </citation>
    <scope>NUCLEOTIDE SEQUENCE [LARGE SCALE GENOMIC DNA]</scope>
</reference>
<dbReference type="Proteomes" id="UP000499080">
    <property type="component" value="Unassembled WGS sequence"/>
</dbReference>
<name>A0A4Y2HRQ7_ARAVE</name>
<sequence>MPVIRSVEIIRHYCPPTIDAKPLELQTLLTGIRRILTSSVAGGRKELDERKRNEMRFGERACVTSGFVNKAKVDFLKAKHLVGLSWVKAHVGNEVNDLADEHAKLATIIGEDHDIPVP</sequence>
<dbReference type="EMBL" id="BGPR01002107">
    <property type="protein sequence ID" value="GBM67853.1"/>
    <property type="molecule type" value="Genomic_DNA"/>
</dbReference>
<comment type="caution">
    <text evidence="1">The sequence shown here is derived from an EMBL/GenBank/DDBJ whole genome shotgun (WGS) entry which is preliminary data.</text>
</comment>
<dbReference type="InterPro" id="IPR012337">
    <property type="entry name" value="RNaseH-like_sf"/>
</dbReference>
<dbReference type="Gene3D" id="3.30.420.10">
    <property type="entry name" value="Ribonuclease H-like superfamily/Ribonuclease H"/>
    <property type="match status" value="1"/>
</dbReference>
<dbReference type="AlphaFoldDB" id="A0A4Y2HRQ7"/>
<keyword evidence="2" id="KW-1185">Reference proteome</keyword>
<organism evidence="1 2">
    <name type="scientific">Araneus ventricosus</name>
    <name type="common">Orbweaver spider</name>
    <name type="synonym">Epeira ventricosa</name>
    <dbReference type="NCBI Taxonomy" id="182803"/>
    <lineage>
        <taxon>Eukaryota</taxon>
        <taxon>Metazoa</taxon>
        <taxon>Ecdysozoa</taxon>
        <taxon>Arthropoda</taxon>
        <taxon>Chelicerata</taxon>
        <taxon>Arachnida</taxon>
        <taxon>Araneae</taxon>
        <taxon>Araneomorphae</taxon>
        <taxon>Entelegynae</taxon>
        <taxon>Araneoidea</taxon>
        <taxon>Araneidae</taxon>
        <taxon>Araneus</taxon>
    </lineage>
</organism>
<evidence type="ECO:0000313" key="1">
    <source>
        <dbReference type="EMBL" id="GBM67853.1"/>
    </source>
</evidence>